<dbReference type="GO" id="GO:0005737">
    <property type="term" value="C:cytoplasm"/>
    <property type="evidence" value="ECO:0007669"/>
    <property type="project" value="TreeGrafter"/>
</dbReference>
<dbReference type="OrthoDB" id="9813917at2"/>
<evidence type="ECO:0000256" key="5">
    <source>
        <dbReference type="ARBA" id="ARBA00022741"/>
    </source>
</evidence>
<comment type="pathway">
    <text evidence="1">Carbohydrate acid metabolism.</text>
</comment>
<dbReference type="PANTHER" id="PTHR43442">
    <property type="entry name" value="GLUCONOKINASE-RELATED"/>
    <property type="match status" value="1"/>
</dbReference>
<evidence type="ECO:0000256" key="9">
    <source>
        <dbReference type="ARBA" id="ARBA00048090"/>
    </source>
</evidence>
<accession>A0A316KYG0</accession>
<keyword evidence="12" id="KW-1185">Reference proteome</keyword>
<dbReference type="GO" id="GO:0046316">
    <property type="term" value="F:gluconokinase activity"/>
    <property type="evidence" value="ECO:0007669"/>
    <property type="project" value="UniProtKB-EC"/>
</dbReference>
<dbReference type="Proteomes" id="UP000245762">
    <property type="component" value="Unassembled WGS sequence"/>
</dbReference>
<evidence type="ECO:0000313" key="11">
    <source>
        <dbReference type="EMBL" id="PWL38646.1"/>
    </source>
</evidence>
<evidence type="ECO:0000256" key="8">
    <source>
        <dbReference type="ARBA" id="ARBA00023064"/>
    </source>
</evidence>
<dbReference type="InterPro" id="IPR031322">
    <property type="entry name" value="Shikimate/glucono_kinase"/>
</dbReference>
<evidence type="ECO:0000256" key="7">
    <source>
        <dbReference type="ARBA" id="ARBA00022840"/>
    </source>
</evidence>
<dbReference type="InterPro" id="IPR006001">
    <property type="entry name" value="Therm_gnt_kin"/>
</dbReference>
<dbReference type="SUPFAM" id="SSF52540">
    <property type="entry name" value="P-loop containing nucleoside triphosphate hydrolases"/>
    <property type="match status" value="1"/>
</dbReference>
<evidence type="ECO:0000256" key="2">
    <source>
        <dbReference type="ARBA" id="ARBA00008420"/>
    </source>
</evidence>
<dbReference type="RefSeq" id="WP_109662732.1">
    <property type="nucleotide sequence ID" value="NZ_QGEG01000002.1"/>
</dbReference>
<evidence type="ECO:0000256" key="3">
    <source>
        <dbReference type="ARBA" id="ARBA00012054"/>
    </source>
</evidence>
<keyword evidence="6 10" id="KW-0418">Kinase</keyword>
<dbReference type="InterPro" id="IPR027417">
    <property type="entry name" value="P-loop_NTPase"/>
</dbReference>
<reference evidence="11 12" key="1">
    <citation type="submission" date="2018-05" db="EMBL/GenBank/DDBJ databases">
        <title>Complete genome sequence of Flagellimonas aquimarina ECD12 isolated from seaweed Ecklonia cava.</title>
        <authorList>
            <person name="Choi S."/>
            <person name="Seong C."/>
        </authorList>
    </citation>
    <scope>NUCLEOTIDE SEQUENCE [LARGE SCALE GENOMIC DNA]</scope>
    <source>
        <strain evidence="11 12">ECD12</strain>
    </source>
</reference>
<evidence type="ECO:0000313" key="12">
    <source>
        <dbReference type="Proteomes" id="UP000245762"/>
    </source>
</evidence>
<dbReference type="GO" id="GO:0005524">
    <property type="term" value="F:ATP binding"/>
    <property type="evidence" value="ECO:0007669"/>
    <property type="project" value="UniProtKB-KW"/>
</dbReference>
<evidence type="ECO:0000256" key="6">
    <source>
        <dbReference type="ARBA" id="ARBA00022777"/>
    </source>
</evidence>
<keyword evidence="7 10" id="KW-0067">ATP-binding</keyword>
<dbReference type="Gene3D" id="3.40.50.300">
    <property type="entry name" value="P-loop containing nucleotide triphosphate hydrolases"/>
    <property type="match status" value="1"/>
</dbReference>
<comment type="caution">
    <text evidence="11">The sequence shown here is derived from an EMBL/GenBank/DDBJ whole genome shotgun (WGS) entry which is preliminary data.</text>
</comment>
<proteinExistence type="inferred from homology"/>
<comment type="similarity">
    <text evidence="2 10">Belongs to the gluconokinase GntK/GntV family.</text>
</comment>
<protein>
    <recommendedName>
        <fullName evidence="3 10">Gluconokinase</fullName>
        <ecNumber evidence="3 10">2.7.1.12</ecNumber>
    </recommendedName>
</protein>
<comment type="catalytic activity">
    <reaction evidence="9 10">
        <text>D-gluconate + ATP = 6-phospho-D-gluconate + ADP + H(+)</text>
        <dbReference type="Rhea" id="RHEA:19433"/>
        <dbReference type="ChEBI" id="CHEBI:15378"/>
        <dbReference type="ChEBI" id="CHEBI:18391"/>
        <dbReference type="ChEBI" id="CHEBI:30616"/>
        <dbReference type="ChEBI" id="CHEBI:58759"/>
        <dbReference type="ChEBI" id="CHEBI:456216"/>
        <dbReference type="EC" id="2.7.1.12"/>
    </reaction>
</comment>
<name>A0A316KYG0_9FLAO</name>
<dbReference type="GO" id="GO:0019521">
    <property type="term" value="P:D-gluconate metabolic process"/>
    <property type="evidence" value="ECO:0007669"/>
    <property type="project" value="UniProtKB-KW"/>
</dbReference>
<dbReference type="NCBIfam" id="TIGR01313">
    <property type="entry name" value="therm_gnt_kin"/>
    <property type="match status" value="1"/>
</dbReference>
<organism evidence="11 12">
    <name type="scientific">Flagellimonas aquimarina</name>
    <dbReference type="NCBI Taxonomy" id="2201895"/>
    <lineage>
        <taxon>Bacteria</taxon>
        <taxon>Pseudomonadati</taxon>
        <taxon>Bacteroidota</taxon>
        <taxon>Flavobacteriia</taxon>
        <taxon>Flavobacteriales</taxon>
        <taxon>Flavobacteriaceae</taxon>
        <taxon>Flagellimonas</taxon>
    </lineage>
</organism>
<gene>
    <name evidence="11" type="ORF">DKG77_10340</name>
</gene>
<dbReference type="FunFam" id="3.40.50.300:FF:000522">
    <property type="entry name" value="Gluconokinase"/>
    <property type="match status" value="1"/>
</dbReference>
<keyword evidence="4 10" id="KW-0808">Transferase</keyword>
<dbReference type="PANTHER" id="PTHR43442:SF3">
    <property type="entry name" value="GLUCONOKINASE-RELATED"/>
    <property type="match status" value="1"/>
</dbReference>
<dbReference type="CDD" id="cd02021">
    <property type="entry name" value="GntK"/>
    <property type="match status" value="1"/>
</dbReference>
<keyword evidence="8" id="KW-0311">Gluconate utilization</keyword>
<evidence type="ECO:0000256" key="1">
    <source>
        <dbReference type="ARBA" id="ARBA00004761"/>
    </source>
</evidence>
<dbReference type="EMBL" id="QGEG01000002">
    <property type="protein sequence ID" value="PWL38646.1"/>
    <property type="molecule type" value="Genomic_DNA"/>
</dbReference>
<dbReference type="Pfam" id="PF01202">
    <property type="entry name" value="SKI"/>
    <property type="match status" value="1"/>
</dbReference>
<keyword evidence="5 10" id="KW-0547">Nucleotide-binding</keyword>
<evidence type="ECO:0000256" key="10">
    <source>
        <dbReference type="RuleBase" id="RU363066"/>
    </source>
</evidence>
<dbReference type="AlphaFoldDB" id="A0A316KYG0"/>
<dbReference type="EC" id="2.7.1.12" evidence="3 10"/>
<evidence type="ECO:0000256" key="4">
    <source>
        <dbReference type="ARBA" id="ARBA00022679"/>
    </source>
</evidence>
<sequence>MPNIKRVYVIMGVSGTGKSTIGKLLSKTLQIPFFDGDDFHPEANIKKMKAGNPLNDDDRKGWLIRLNELAKEHKSQGAIIACSALKKSYRDILLEDMKGSLEFIYLKGSFELIKSRLESRKGHFMPLKLLKSQFDTLEAPEKAITVPISLTPDLIVQEITNQLQ</sequence>